<dbReference type="SUPFAM" id="SSF50978">
    <property type="entry name" value="WD40 repeat-like"/>
    <property type="match status" value="2"/>
</dbReference>
<dbReference type="PANTHER" id="PTHR10241">
    <property type="entry name" value="LETHAL 2 GIANT LARVAE PROTEIN"/>
    <property type="match status" value="1"/>
</dbReference>
<evidence type="ECO:0000256" key="3">
    <source>
        <dbReference type="ARBA" id="ARBA00022483"/>
    </source>
</evidence>
<reference evidence="9" key="2">
    <citation type="submission" date="2025-08" db="UniProtKB">
        <authorList>
            <consortium name="RefSeq"/>
        </authorList>
    </citation>
    <scope>IDENTIFICATION</scope>
    <source>
        <tissue evidence="9">Leaf</tissue>
    </source>
</reference>
<evidence type="ECO:0000256" key="4">
    <source>
        <dbReference type="ARBA" id="ARBA00022490"/>
    </source>
</evidence>
<accession>A0A6P5GQK6</accession>
<feature type="domain" description="V-SNARE coiled-coil homology" evidence="7">
    <location>
        <begin position="1048"/>
        <end position="1112"/>
    </location>
</feature>
<keyword evidence="3" id="KW-0268">Exocytosis</keyword>
<dbReference type="GO" id="GO:0006893">
    <property type="term" value="P:Golgi to plasma membrane transport"/>
    <property type="evidence" value="ECO:0007669"/>
    <property type="project" value="TreeGrafter"/>
</dbReference>
<dbReference type="SUPFAM" id="SSF58038">
    <property type="entry name" value="SNARE fusion complex"/>
    <property type="match status" value="1"/>
</dbReference>
<dbReference type="Gene3D" id="1.20.5.110">
    <property type="match status" value="1"/>
</dbReference>
<dbReference type="InterPro" id="IPR001680">
    <property type="entry name" value="WD40_rpt"/>
</dbReference>
<dbReference type="CDD" id="cd15873">
    <property type="entry name" value="R-SNARE_STXBP5_6"/>
    <property type="match status" value="1"/>
</dbReference>
<evidence type="ECO:0000313" key="8">
    <source>
        <dbReference type="Proteomes" id="UP000515123"/>
    </source>
</evidence>
<keyword evidence="5" id="KW-0175">Coiled coil</keyword>
<dbReference type="GO" id="GO:0005737">
    <property type="term" value="C:cytoplasm"/>
    <property type="evidence" value="ECO:0007669"/>
    <property type="project" value="UniProtKB-SubCell"/>
</dbReference>
<evidence type="ECO:0000256" key="2">
    <source>
        <dbReference type="ARBA" id="ARBA00008070"/>
    </source>
</evidence>
<comment type="subcellular location">
    <subcellularLocation>
        <location evidence="1">Cytoplasm</location>
    </subcellularLocation>
</comment>
<dbReference type="AlphaFoldDB" id="A0A6P5GQK6"/>
<keyword evidence="4" id="KW-0963">Cytoplasm</keyword>
<evidence type="ECO:0000256" key="1">
    <source>
        <dbReference type="ARBA" id="ARBA00004496"/>
    </source>
</evidence>
<feature type="compositionally biased region" description="Polar residues" evidence="6">
    <location>
        <begin position="748"/>
        <end position="758"/>
    </location>
</feature>
<dbReference type="GeneID" id="109724047"/>
<sequence>MFAKRLLQKALRQLNPQQGHEKLAEMDLQIAVHYGIPYTASDLRYDPIQRLLAIGTLDGRIKIIGGDNIEGLLISPKKVRFKHMEFLHNKGYLVAISNDNEVQVWNLEFRQLFYSLHWEVNITAFAVVQGTCLMYLGDENGLFSVLKFDIDDGKLQRMPYQIPINALTEAAGISSFDPQSIVGILPQPYTSGTRVLIAYEKGLLVLWDISQNQAVAVRGYGALHLKGEDSTNFQNSEENKVLESASENEEEENAIGSLCWASSTGTIVAVGYVNGDIVLWNMSSKPPSLKGKQVDTSPNIIKLELASGNCRLPVIVLHWSAVTKADNEKGGHLFIYGGDDKGSEEVLTVVSLEYSGMDTVRCVSRSNLNLNGSFADMILIPEVGSPEKNNTAALFVLTNPGQLNVYDGHLFSMQKFEGNTDALAEKFPDAVPTIDPRMTVTKLCSLAVERDSSKGLLKKTYARKAVTPTLSWGTKWPLTGGVPSEMSLSEDYGIERLYIAGYQDGSVRIWDATFPVLAPMFLLEGKVPGIEIDSINASVSSLAFCSMTMTLAVGNECGLVRIYKLHEKTGDSSFHFVGESKEEVQIMRHGKGFHFTAAFLVSNSHVQSLQYTNSGEKLAVGFENGQVAMLDMNKLLVMFCKKCVFETSAPVISLNITSVPGTVSREDSPKKVNPTTPKYPSELLLTLYKNATLAIIDSTNGVTVSSLQLSQKKQSSAISMYVIDVSNTIAGASGKKSSHNLSDKNTDPNEPSKSNNCGEGTMQGIEEHHKSDVTHSSDLLSDPLLLICCENVLRIYSLKSLLQGNGKNIRKVKLAKRCCWSTLFKKIDEITCGLLLVYDTGAIEIRSLPDLEVIAEQSLMSLLRWSFKTNMDKTMSSTDNGQIALVNGSELAIISLLACENDFRIPDSLPCLHDKVLAAAAEAAINASINQKKKQDTASGILGGIMKGFKGSRTENSIAENILGNSSAEQLEEILSKVPFLEPSTTSSGDPEVDELSIDDIEIDDVEPSQPTYTPSEPNKKNKIDEEREKLFDGSSNVTQPRVRTTQEILTQYRFGGDAAAAAAHARDKLVQRQEKLERLSQRTAELQSGAEDFASMANELVKTMENKKWWKL</sequence>
<dbReference type="InterPro" id="IPR042855">
    <property type="entry name" value="V_SNARE_CC"/>
</dbReference>
<dbReference type="GO" id="GO:0005886">
    <property type="term" value="C:plasma membrane"/>
    <property type="evidence" value="ECO:0007669"/>
    <property type="project" value="TreeGrafter"/>
</dbReference>
<dbReference type="PANTHER" id="PTHR10241:SF25">
    <property type="entry name" value="TOMOSYN, ISOFORM C"/>
    <property type="match status" value="1"/>
</dbReference>
<evidence type="ECO:0000256" key="6">
    <source>
        <dbReference type="SAM" id="MobiDB-lite"/>
    </source>
</evidence>
<comment type="similarity">
    <text evidence="2">Belongs to the WD repeat L(2)GL family.</text>
</comment>
<name>A0A6P5GQK6_ANACO</name>
<dbReference type="InterPro" id="IPR036322">
    <property type="entry name" value="WD40_repeat_dom_sf"/>
</dbReference>
<evidence type="ECO:0000256" key="5">
    <source>
        <dbReference type="PROSITE-ProRule" id="PRU00290"/>
    </source>
</evidence>
<evidence type="ECO:0000259" key="7">
    <source>
        <dbReference type="PROSITE" id="PS50892"/>
    </source>
</evidence>
<feature type="region of interest" description="Disordered" evidence="6">
    <location>
        <begin position="733"/>
        <end position="762"/>
    </location>
</feature>
<dbReference type="Gene3D" id="2.130.10.10">
    <property type="entry name" value="YVTN repeat-like/Quinoprotein amine dehydrogenase"/>
    <property type="match status" value="2"/>
</dbReference>
<dbReference type="InterPro" id="IPR015943">
    <property type="entry name" value="WD40/YVTN_repeat-like_dom_sf"/>
</dbReference>
<dbReference type="GO" id="GO:0005096">
    <property type="term" value="F:GTPase activator activity"/>
    <property type="evidence" value="ECO:0007669"/>
    <property type="project" value="TreeGrafter"/>
</dbReference>
<dbReference type="GO" id="GO:0045159">
    <property type="term" value="F:myosin II binding"/>
    <property type="evidence" value="ECO:0007669"/>
    <property type="project" value="TreeGrafter"/>
</dbReference>
<gene>
    <name evidence="9" type="primary">LOC109724047</name>
</gene>
<keyword evidence="8" id="KW-1185">Reference proteome</keyword>
<dbReference type="GO" id="GO:0019905">
    <property type="term" value="F:syntaxin binding"/>
    <property type="evidence" value="ECO:0007669"/>
    <property type="project" value="TreeGrafter"/>
</dbReference>
<proteinExistence type="inferred from homology"/>
<evidence type="ECO:0000313" key="9">
    <source>
        <dbReference type="RefSeq" id="XP_020108263.1"/>
    </source>
</evidence>
<dbReference type="Proteomes" id="UP000515123">
    <property type="component" value="Linkage group 18"/>
</dbReference>
<dbReference type="OrthoDB" id="19944at2759"/>
<dbReference type="RefSeq" id="XP_020108263.1">
    <property type="nucleotide sequence ID" value="XM_020252674.1"/>
</dbReference>
<feature type="region of interest" description="Disordered" evidence="6">
    <location>
        <begin position="1000"/>
        <end position="1025"/>
    </location>
</feature>
<protein>
    <submittedName>
        <fullName evidence="9">Lethal(2) giant larvae protein homolog SRO77 isoform X1</fullName>
    </submittedName>
</protein>
<dbReference type="PROSITE" id="PS50892">
    <property type="entry name" value="V_SNARE"/>
    <property type="match status" value="1"/>
</dbReference>
<organism evidence="8 9">
    <name type="scientific">Ananas comosus</name>
    <name type="common">Pineapple</name>
    <name type="synonym">Ananas ananas</name>
    <dbReference type="NCBI Taxonomy" id="4615"/>
    <lineage>
        <taxon>Eukaryota</taxon>
        <taxon>Viridiplantae</taxon>
        <taxon>Streptophyta</taxon>
        <taxon>Embryophyta</taxon>
        <taxon>Tracheophyta</taxon>
        <taxon>Spermatophyta</taxon>
        <taxon>Magnoliopsida</taxon>
        <taxon>Liliopsida</taxon>
        <taxon>Poales</taxon>
        <taxon>Bromeliaceae</taxon>
        <taxon>Bromelioideae</taxon>
        <taxon>Ananas</taxon>
    </lineage>
</organism>
<reference evidence="8" key="1">
    <citation type="journal article" date="2015" name="Nat. Genet.">
        <title>The pineapple genome and the evolution of CAM photosynthesis.</title>
        <authorList>
            <person name="Ming R."/>
            <person name="VanBuren R."/>
            <person name="Wai C.M."/>
            <person name="Tang H."/>
            <person name="Schatz M.C."/>
            <person name="Bowers J.E."/>
            <person name="Lyons E."/>
            <person name="Wang M.L."/>
            <person name="Chen J."/>
            <person name="Biggers E."/>
            <person name="Zhang J."/>
            <person name="Huang L."/>
            <person name="Zhang L."/>
            <person name="Miao W."/>
            <person name="Zhang J."/>
            <person name="Ye Z."/>
            <person name="Miao C."/>
            <person name="Lin Z."/>
            <person name="Wang H."/>
            <person name="Zhou H."/>
            <person name="Yim W.C."/>
            <person name="Priest H.D."/>
            <person name="Zheng C."/>
            <person name="Woodhouse M."/>
            <person name="Edger P.P."/>
            <person name="Guyot R."/>
            <person name="Guo H.B."/>
            <person name="Guo H."/>
            <person name="Zheng G."/>
            <person name="Singh R."/>
            <person name="Sharma A."/>
            <person name="Min X."/>
            <person name="Zheng Y."/>
            <person name="Lee H."/>
            <person name="Gurtowski J."/>
            <person name="Sedlazeck F.J."/>
            <person name="Harkess A."/>
            <person name="McKain M.R."/>
            <person name="Liao Z."/>
            <person name="Fang J."/>
            <person name="Liu J."/>
            <person name="Zhang X."/>
            <person name="Zhang Q."/>
            <person name="Hu W."/>
            <person name="Qin Y."/>
            <person name="Wang K."/>
            <person name="Chen L.Y."/>
            <person name="Shirley N."/>
            <person name="Lin Y.R."/>
            <person name="Liu L.Y."/>
            <person name="Hernandez A.G."/>
            <person name="Wright C.L."/>
            <person name="Bulone V."/>
            <person name="Tuskan G.A."/>
            <person name="Heath K."/>
            <person name="Zee F."/>
            <person name="Moore P.H."/>
            <person name="Sunkar R."/>
            <person name="Leebens-Mack J.H."/>
            <person name="Mockler T."/>
            <person name="Bennetzen J.L."/>
            <person name="Freeling M."/>
            <person name="Sankoff D."/>
            <person name="Paterson A.H."/>
            <person name="Zhu X."/>
            <person name="Yang X."/>
            <person name="Smith J.A."/>
            <person name="Cushman J.C."/>
            <person name="Paull R.E."/>
            <person name="Yu Q."/>
        </authorList>
    </citation>
    <scope>NUCLEOTIDE SEQUENCE [LARGE SCALE GENOMIC DNA]</scope>
    <source>
        <strain evidence="8">cv. F153</strain>
    </source>
</reference>
<dbReference type="GO" id="GO:0006887">
    <property type="term" value="P:exocytosis"/>
    <property type="evidence" value="ECO:0007669"/>
    <property type="project" value="UniProtKB-KW"/>
</dbReference>
<dbReference type="SMART" id="SM00320">
    <property type="entry name" value="WD40"/>
    <property type="match status" value="6"/>
</dbReference>